<comment type="caution">
    <text evidence="7">The sequence shown here is derived from an EMBL/GenBank/DDBJ whole genome shotgun (WGS) entry which is preliminary data.</text>
</comment>
<dbReference type="Proteomes" id="UP001519273">
    <property type="component" value="Unassembled WGS sequence"/>
</dbReference>
<dbReference type="Pfam" id="PF13181">
    <property type="entry name" value="TPR_8"/>
    <property type="match status" value="1"/>
</dbReference>
<dbReference type="SUPFAM" id="SSF53448">
    <property type="entry name" value="Nucleotide-diphospho-sugar transferases"/>
    <property type="match status" value="1"/>
</dbReference>
<dbReference type="InterPro" id="IPR001173">
    <property type="entry name" value="Glyco_trans_2-like"/>
</dbReference>
<keyword evidence="5" id="KW-0802">TPR repeat</keyword>
<dbReference type="Gene3D" id="3.90.550.10">
    <property type="entry name" value="Spore Coat Polysaccharide Biosynthesis Protein SpsA, Chain A"/>
    <property type="match status" value="1"/>
</dbReference>
<keyword evidence="4" id="KW-0808">Transferase</keyword>
<dbReference type="PANTHER" id="PTHR43179">
    <property type="entry name" value="RHAMNOSYLTRANSFERASE WBBL"/>
    <property type="match status" value="1"/>
</dbReference>
<keyword evidence="8" id="KW-1185">Reference proteome</keyword>
<evidence type="ECO:0000259" key="6">
    <source>
        <dbReference type="Pfam" id="PF00535"/>
    </source>
</evidence>
<evidence type="ECO:0000256" key="1">
    <source>
        <dbReference type="ARBA" id="ARBA00004776"/>
    </source>
</evidence>
<accession>A0ABS4H2G2</accession>
<comment type="similarity">
    <text evidence="2">Belongs to the glycosyltransferase 2 family.</text>
</comment>
<feature type="repeat" description="TPR" evidence="5">
    <location>
        <begin position="69"/>
        <end position="102"/>
    </location>
</feature>
<gene>
    <name evidence="7" type="ORF">J2Z20_001532</name>
</gene>
<dbReference type="Pfam" id="PF00535">
    <property type="entry name" value="Glycos_transf_2"/>
    <property type="match status" value="1"/>
</dbReference>
<comment type="pathway">
    <text evidence="1">Cell wall biogenesis; cell wall polysaccharide biosynthesis.</text>
</comment>
<proteinExistence type="inferred from homology"/>
<keyword evidence="3" id="KW-0328">Glycosyltransferase</keyword>
<sequence length="538" mass="60421">MEKQTIQELIQIGSIDEAKRLMSEFEQTNPTVEDVEIYTIKAAIAVAENNLQEAEDQLLKGILLDPNYDDLLFNLGYVYKLRGDYSQSSTYFEKALAATKNIELIDLIKEYITENNSITSTTKPLVSIVILAYNKLEYTKLCIESIYRFTSNIDYELIAVNNASTDGTQEYFESLPGNVRVIHLPRNLGPVGGFNEGLKAARGKYTAAVCNDFIFTPRWMDNLLACIKSDPTIGFVSPGANYISNHQKIDGTYTNIDEMLEFAEQYNHSDPRKWEERVRLLPCVLMAPTDLLRDIGYFDTRFYFGEFADDDISFRIRRAGYKLVFCRDTFTYHFGSVTVGTNQVENNSLQVSREIFKEKHGIDSWSEAGYSPQLLGALSVRLSDYKAKILGINTRCGGNPLQLKNMLRERGVSSISITNYCLNEKYLIDLNTVSDHVIVGDLTDISKHVPSTETFDYVVFEHEAGVFQGQPELLSQLSSQLDFGGQMAVSLSYSKVEQSSMQADVQAIAQAGFQVMSSIVVPNATNGYDLLITARKGV</sequence>
<dbReference type="InterPro" id="IPR019734">
    <property type="entry name" value="TPR_rpt"/>
</dbReference>
<dbReference type="EMBL" id="JAGGKP010000002">
    <property type="protein sequence ID" value="MBP1936651.1"/>
    <property type="molecule type" value="Genomic_DNA"/>
</dbReference>
<organism evidence="7 8">
    <name type="scientific">Paenibacillus sediminis</name>
    <dbReference type="NCBI Taxonomy" id="664909"/>
    <lineage>
        <taxon>Bacteria</taxon>
        <taxon>Bacillati</taxon>
        <taxon>Bacillota</taxon>
        <taxon>Bacilli</taxon>
        <taxon>Bacillales</taxon>
        <taxon>Paenibacillaceae</taxon>
        <taxon>Paenibacillus</taxon>
    </lineage>
</organism>
<dbReference type="RefSeq" id="WP_209847614.1">
    <property type="nucleotide sequence ID" value="NZ_CBCRVE010000003.1"/>
</dbReference>
<dbReference type="CDD" id="cd04186">
    <property type="entry name" value="GT_2_like_c"/>
    <property type="match status" value="1"/>
</dbReference>
<dbReference type="PROSITE" id="PS50005">
    <property type="entry name" value="TPR"/>
    <property type="match status" value="1"/>
</dbReference>
<evidence type="ECO:0000313" key="8">
    <source>
        <dbReference type="Proteomes" id="UP001519273"/>
    </source>
</evidence>
<name>A0ABS4H2G2_9BACL</name>
<dbReference type="SUPFAM" id="SSF48452">
    <property type="entry name" value="TPR-like"/>
    <property type="match status" value="1"/>
</dbReference>
<evidence type="ECO:0000256" key="5">
    <source>
        <dbReference type="PROSITE-ProRule" id="PRU00339"/>
    </source>
</evidence>
<evidence type="ECO:0000256" key="2">
    <source>
        <dbReference type="ARBA" id="ARBA00006739"/>
    </source>
</evidence>
<dbReference type="SMART" id="SM00028">
    <property type="entry name" value="TPR"/>
    <property type="match status" value="2"/>
</dbReference>
<dbReference type="Gene3D" id="1.25.40.10">
    <property type="entry name" value="Tetratricopeptide repeat domain"/>
    <property type="match status" value="1"/>
</dbReference>
<evidence type="ECO:0000256" key="4">
    <source>
        <dbReference type="ARBA" id="ARBA00022679"/>
    </source>
</evidence>
<evidence type="ECO:0000313" key="7">
    <source>
        <dbReference type="EMBL" id="MBP1936651.1"/>
    </source>
</evidence>
<protein>
    <submittedName>
        <fullName evidence="7">GT2 family glycosyltransferase</fullName>
    </submittedName>
</protein>
<dbReference type="PANTHER" id="PTHR43179:SF12">
    <property type="entry name" value="GALACTOFURANOSYLTRANSFERASE GLFT2"/>
    <property type="match status" value="1"/>
</dbReference>
<evidence type="ECO:0000256" key="3">
    <source>
        <dbReference type="ARBA" id="ARBA00022676"/>
    </source>
</evidence>
<feature type="domain" description="Glycosyltransferase 2-like" evidence="6">
    <location>
        <begin position="127"/>
        <end position="237"/>
    </location>
</feature>
<reference evidence="7 8" key="1">
    <citation type="submission" date="2021-03" db="EMBL/GenBank/DDBJ databases">
        <title>Genomic Encyclopedia of Type Strains, Phase IV (KMG-IV): sequencing the most valuable type-strain genomes for metagenomic binning, comparative biology and taxonomic classification.</title>
        <authorList>
            <person name="Goeker M."/>
        </authorList>
    </citation>
    <scope>NUCLEOTIDE SEQUENCE [LARGE SCALE GENOMIC DNA]</scope>
    <source>
        <strain evidence="7 8">DSM 23491</strain>
    </source>
</reference>
<dbReference type="InterPro" id="IPR011990">
    <property type="entry name" value="TPR-like_helical_dom_sf"/>
</dbReference>
<dbReference type="InterPro" id="IPR029044">
    <property type="entry name" value="Nucleotide-diphossugar_trans"/>
</dbReference>